<gene>
    <name evidence="4" type="ORF">CR513_23231</name>
</gene>
<feature type="signal peptide" evidence="3">
    <location>
        <begin position="1"/>
        <end position="26"/>
    </location>
</feature>
<dbReference type="InterPro" id="IPR006969">
    <property type="entry name" value="Stig-like"/>
</dbReference>
<dbReference type="OrthoDB" id="2013942at2759"/>
<accession>A0A371GV14</accession>
<proteinExistence type="inferred from homology"/>
<evidence type="ECO:0000313" key="4">
    <source>
        <dbReference type="EMBL" id="RDX94394.1"/>
    </source>
</evidence>
<evidence type="ECO:0000256" key="2">
    <source>
        <dbReference type="ARBA" id="ARBA00022729"/>
    </source>
</evidence>
<keyword evidence="5" id="KW-1185">Reference proteome</keyword>
<comment type="similarity">
    <text evidence="1">Belongs to the STIG1 family.</text>
</comment>
<keyword evidence="2 3" id="KW-0732">Signal</keyword>
<reference evidence="4" key="1">
    <citation type="submission" date="2018-05" db="EMBL/GenBank/DDBJ databases">
        <title>Draft genome of Mucuna pruriens seed.</title>
        <authorList>
            <person name="Nnadi N.E."/>
            <person name="Vos R."/>
            <person name="Hasami M.H."/>
            <person name="Devisetty U.K."/>
            <person name="Aguiy J.C."/>
        </authorList>
    </citation>
    <scope>NUCLEOTIDE SEQUENCE [LARGE SCALE GENOMIC DNA]</scope>
    <source>
        <strain evidence="4">JCA_2017</strain>
    </source>
</reference>
<comment type="caution">
    <text evidence="4">The sequence shown here is derived from an EMBL/GenBank/DDBJ whole genome shotgun (WGS) entry which is preliminary data.</text>
</comment>
<dbReference type="AlphaFoldDB" id="A0A371GV14"/>
<evidence type="ECO:0000313" key="5">
    <source>
        <dbReference type="Proteomes" id="UP000257109"/>
    </source>
</evidence>
<dbReference type="STRING" id="157652.A0A371GV14"/>
<feature type="chain" id="PRO_5016761719" evidence="3">
    <location>
        <begin position="27"/>
        <end position="146"/>
    </location>
</feature>
<organism evidence="4 5">
    <name type="scientific">Mucuna pruriens</name>
    <name type="common">Velvet bean</name>
    <name type="synonym">Dolichos pruriens</name>
    <dbReference type="NCBI Taxonomy" id="157652"/>
    <lineage>
        <taxon>Eukaryota</taxon>
        <taxon>Viridiplantae</taxon>
        <taxon>Streptophyta</taxon>
        <taxon>Embryophyta</taxon>
        <taxon>Tracheophyta</taxon>
        <taxon>Spermatophyta</taxon>
        <taxon>Magnoliopsida</taxon>
        <taxon>eudicotyledons</taxon>
        <taxon>Gunneridae</taxon>
        <taxon>Pentapetalae</taxon>
        <taxon>rosids</taxon>
        <taxon>fabids</taxon>
        <taxon>Fabales</taxon>
        <taxon>Fabaceae</taxon>
        <taxon>Papilionoideae</taxon>
        <taxon>50 kb inversion clade</taxon>
        <taxon>NPAAA clade</taxon>
        <taxon>indigoferoid/millettioid clade</taxon>
        <taxon>Phaseoleae</taxon>
        <taxon>Mucuna</taxon>
    </lineage>
</organism>
<dbReference type="PANTHER" id="PTHR33227:SF48">
    <property type="entry name" value="STIGMA-SPECIFIC STIG1-LIKE PROTEIN 4"/>
    <property type="match status" value="1"/>
</dbReference>
<name>A0A371GV14_MUCPR</name>
<protein>
    <submittedName>
        <fullName evidence="4">Stigma-specific STIG1-like protein 4</fullName>
    </submittedName>
</protein>
<dbReference type="Pfam" id="PF04885">
    <property type="entry name" value="Stig1"/>
    <property type="match status" value="1"/>
</dbReference>
<dbReference type="PANTHER" id="PTHR33227">
    <property type="entry name" value="STIGMA-SPECIFIC STIG1-LIKE PROTEIN 3"/>
    <property type="match status" value="1"/>
</dbReference>
<dbReference type="EMBL" id="QJKJ01004385">
    <property type="protein sequence ID" value="RDX94394.1"/>
    <property type="molecule type" value="Genomic_DNA"/>
</dbReference>
<feature type="non-terminal residue" evidence="4">
    <location>
        <position position="1"/>
    </location>
</feature>
<dbReference type="Proteomes" id="UP000257109">
    <property type="component" value="Unassembled WGS sequence"/>
</dbReference>
<evidence type="ECO:0000256" key="1">
    <source>
        <dbReference type="ARBA" id="ARBA00006010"/>
    </source>
</evidence>
<evidence type="ECO:0000256" key="3">
    <source>
        <dbReference type="SAM" id="SignalP"/>
    </source>
</evidence>
<sequence>MNIILVRTLVYVTFLVLVLIIIEGKATPNTLHQNAISISSPISPWVKNVVKARAPGCDGRRWVCNQGKISLKSVCCWNRCVDVTSDMNNCGLCGIRCPLNWHCCGGLCRDINLSIFNCGKCGHRCPIGVLCIIVQNIMRINVIAKA</sequence>